<protein>
    <submittedName>
        <fullName evidence="1">4-hydroxy-3-methylbut-2-enyl diphosphate reductase</fullName>
    </submittedName>
</protein>
<name>A0A1C3UC03_9BRAD</name>
<organism evidence="1 2">
    <name type="scientific">Bradyrhizobium shewense</name>
    <dbReference type="NCBI Taxonomy" id="1761772"/>
    <lineage>
        <taxon>Bacteria</taxon>
        <taxon>Pseudomonadati</taxon>
        <taxon>Pseudomonadota</taxon>
        <taxon>Alphaproteobacteria</taxon>
        <taxon>Hyphomicrobiales</taxon>
        <taxon>Nitrobacteraceae</taxon>
        <taxon>Bradyrhizobium</taxon>
    </lineage>
</organism>
<proteinExistence type="predicted"/>
<dbReference type="Gene3D" id="3.40.1010.20">
    <property type="entry name" value="4-hydroxy-3-methylbut-2-enyl diphosphate reductase, catalytic domain"/>
    <property type="match status" value="1"/>
</dbReference>
<reference evidence="2" key="1">
    <citation type="submission" date="2016-08" db="EMBL/GenBank/DDBJ databases">
        <authorList>
            <person name="Varghese N."/>
            <person name="Submissions Spin"/>
        </authorList>
    </citation>
    <scope>NUCLEOTIDE SEQUENCE [LARGE SCALE GENOMIC DNA]</scope>
    <source>
        <strain evidence="2">ERR11</strain>
    </source>
</reference>
<keyword evidence="2" id="KW-1185">Reference proteome</keyword>
<accession>A0A1C3UC03</accession>
<dbReference type="AlphaFoldDB" id="A0A1C3UC03"/>
<evidence type="ECO:0000313" key="2">
    <source>
        <dbReference type="Proteomes" id="UP000199184"/>
    </source>
</evidence>
<gene>
    <name evidence="1" type="ORF">GA0061098_1001650</name>
</gene>
<dbReference type="Proteomes" id="UP000199184">
    <property type="component" value="Unassembled WGS sequence"/>
</dbReference>
<sequence>MPGPSGITAGASAPEVLVDDVIEAMRRIGPVKVQVLPGREENIEFRLPAQLAAS</sequence>
<evidence type="ECO:0000313" key="1">
    <source>
        <dbReference type="EMBL" id="SCB12973.1"/>
    </source>
</evidence>
<dbReference type="EMBL" id="FMAI01000001">
    <property type="protein sequence ID" value="SCB12973.1"/>
    <property type="molecule type" value="Genomic_DNA"/>
</dbReference>